<accession>A0A8K0R1Q3</accession>
<comment type="caution">
    <text evidence="1">The sequence shown here is derived from an EMBL/GenBank/DDBJ whole genome shotgun (WGS) entry which is preliminary data.</text>
</comment>
<protein>
    <recommendedName>
        <fullName evidence="3">BTB domain-containing protein</fullName>
    </recommendedName>
</protein>
<keyword evidence="2" id="KW-1185">Reference proteome</keyword>
<gene>
    <name evidence="1" type="ORF">FB567DRAFT_594855</name>
</gene>
<dbReference type="EMBL" id="JAGMVJ010000014">
    <property type="protein sequence ID" value="KAH7082367.1"/>
    <property type="molecule type" value="Genomic_DNA"/>
</dbReference>
<proteinExistence type="predicted"/>
<dbReference type="OrthoDB" id="3740062at2759"/>
<evidence type="ECO:0008006" key="3">
    <source>
        <dbReference type="Google" id="ProtNLM"/>
    </source>
</evidence>
<evidence type="ECO:0000313" key="2">
    <source>
        <dbReference type="Proteomes" id="UP000813461"/>
    </source>
</evidence>
<reference evidence="1" key="1">
    <citation type="journal article" date="2021" name="Nat. Commun.">
        <title>Genetic determinants of endophytism in the Arabidopsis root mycobiome.</title>
        <authorList>
            <person name="Mesny F."/>
            <person name="Miyauchi S."/>
            <person name="Thiergart T."/>
            <person name="Pickel B."/>
            <person name="Atanasova L."/>
            <person name="Karlsson M."/>
            <person name="Huettel B."/>
            <person name="Barry K.W."/>
            <person name="Haridas S."/>
            <person name="Chen C."/>
            <person name="Bauer D."/>
            <person name="Andreopoulos W."/>
            <person name="Pangilinan J."/>
            <person name="LaButti K."/>
            <person name="Riley R."/>
            <person name="Lipzen A."/>
            <person name="Clum A."/>
            <person name="Drula E."/>
            <person name="Henrissat B."/>
            <person name="Kohler A."/>
            <person name="Grigoriev I.V."/>
            <person name="Martin F.M."/>
            <person name="Hacquard S."/>
        </authorList>
    </citation>
    <scope>NUCLEOTIDE SEQUENCE</scope>
    <source>
        <strain evidence="1">MPI-SDFR-AT-0120</strain>
    </source>
</reference>
<evidence type="ECO:0000313" key="1">
    <source>
        <dbReference type="EMBL" id="KAH7082367.1"/>
    </source>
</evidence>
<sequence length="237" mass="26438">MDGNNHKSRGYMASQPAHIQIRNTIQTMNTLKDGKDIRAWSITARKELSASSEVDVVNVKGDIIGTAPKLALVVVSRVFREHFEAHSEANQVKISSPSIDTQAVSVLLVWVHSILRNAGTFGVAIPKPPLPSYMIKVRHAAYKLGMEQYTRHFQKVYKDNLRGRCPLPEECNLLERLAIEPADDMVTGVGERLAYLRRRGEFDADSIAALAEFLKAHPKIQKAVMNADVRAALSRRN</sequence>
<dbReference type="Proteomes" id="UP000813461">
    <property type="component" value="Unassembled WGS sequence"/>
</dbReference>
<name>A0A8K0R1Q3_9PLEO</name>
<dbReference type="AlphaFoldDB" id="A0A8K0R1Q3"/>
<organism evidence="1 2">
    <name type="scientific">Paraphoma chrysanthemicola</name>
    <dbReference type="NCBI Taxonomy" id="798071"/>
    <lineage>
        <taxon>Eukaryota</taxon>
        <taxon>Fungi</taxon>
        <taxon>Dikarya</taxon>
        <taxon>Ascomycota</taxon>
        <taxon>Pezizomycotina</taxon>
        <taxon>Dothideomycetes</taxon>
        <taxon>Pleosporomycetidae</taxon>
        <taxon>Pleosporales</taxon>
        <taxon>Pleosporineae</taxon>
        <taxon>Phaeosphaeriaceae</taxon>
        <taxon>Paraphoma</taxon>
    </lineage>
</organism>